<comment type="similarity">
    <text evidence="1">Belongs to the protein prenyltransferase subunit alpha family.</text>
</comment>
<dbReference type="PANTHER" id="PTHR11129">
    <property type="entry name" value="PROTEIN FARNESYLTRANSFERASE ALPHA SUBUNIT/RAB GERANYLGERANYL TRANSFERASE ALPHA SUBUNIT"/>
    <property type="match status" value="1"/>
</dbReference>
<proteinExistence type="inferred from homology"/>
<protein>
    <submittedName>
        <fullName evidence="5">Farnesyltransferase</fullName>
    </submittedName>
</protein>
<dbReference type="EMBL" id="JAPCXB010000033">
    <property type="protein sequence ID" value="KAJ1613540.1"/>
    <property type="molecule type" value="Genomic_DNA"/>
</dbReference>
<evidence type="ECO:0000256" key="2">
    <source>
        <dbReference type="ARBA" id="ARBA00022602"/>
    </source>
</evidence>
<evidence type="ECO:0000313" key="6">
    <source>
        <dbReference type="Proteomes" id="UP001071777"/>
    </source>
</evidence>
<dbReference type="Proteomes" id="UP001071777">
    <property type="component" value="Unassembled WGS sequence"/>
</dbReference>
<reference evidence="5" key="1">
    <citation type="submission" date="2022-10" db="EMBL/GenBank/DDBJ databases">
        <title>Adaptive evolution leads to modifications in subtelomeric GC content in a zoonotic Cryptosporidium species.</title>
        <authorList>
            <person name="Li J."/>
            <person name="Feng Y."/>
            <person name="Xiao L."/>
        </authorList>
    </citation>
    <scope>NUCLEOTIDE SEQUENCE</scope>
    <source>
        <strain evidence="5">25894</strain>
    </source>
</reference>
<sequence length="323" mass="39216">MPNDSCLQSDELIDTSLNEGVCMFSFRPDHYSLFCKLKKLVDNECFHLDHLDISTEVIDINPQHYTAWYFRRQIIKINYIENENKDRMEFLMDELRFVRCICERAPKCYQSWWHMRVIREWLGFDADELNFVNRQIENDAKNMYVWNHRTWFIRKYSTAESSLFVKELDFISKVIKADCRNNSAWCYRHFIFSNLKKMEMLKEQNILEEVEYIIDWLMFAPHNDSIWNYIISFFSKILVSEHLNGKELINNMSFEHAPKNFKDVIDEIYGDHRDSCHQVVYIKACMAYEEGDKNFASSEFERLQVIDPVRRFYWKWMANNLKY</sequence>
<keyword evidence="3" id="KW-0808">Transferase</keyword>
<comment type="caution">
    <text evidence="5">The sequence shown here is derived from an EMBL/GenBank/DDBJ whole genome shotgun (WGS) entry which is preliminary data.</text>
</comment>
<organism evidence="5 6">
    <name type="scientific">Cryptosporidium canis</name>
    <dbReference type="NCBI Taxonomy" id="195482"/>
    <lineage>
        <taxon>Eukaryota</taxon>
        <taxon>Sar</taxon>
        <taxon>Alveolata</taxon>
        <taxon>Apicomplexa</taxon>
        <taxon>Conoidasida</taxon>
        <taxon>Coccidia</taxon>
        <taxon>Eucoccidiorida</taxon>
        <taxon>Eimeriorina</taxon>
        <taxon>Cryptosporidiidae</taxon>
        <taxon>Cryptosporidium</taxon>
    </lineage>
</organism>
<evidence type="ECO:0000313" key="5">
    <source>
        <dbReference type="EMBL" id="KAJ1613540.1"/>
    </source>
</evidence>
<evidence type="ECO:0000256" key="4">
    <source>
        <dbReference type="ARBA" id="ARBA00022737"/>
    </source>
</evidence>
<evidence type="ECO:0000256" key="3">
    <source>
        <dbReference type="ARBA" id="ARBA00022679"/>
    </source>
</evidence>
<dbReference type="InterPro" id="IPR002088">
    <property type="entry name" value="Prenyl_trans_a"/>
</dbReference>
<accession>A0ABQ8PAE2</accession>
<keyword evidence="4" id="KW-0677">Repeat</keyword>
<evidence type="ECO:0000256" key="1">
    <source>
        <dbReference type="ARBA" id="ARBA00006734"/>
    </source>
</evidence>
<name>A0ABQ8PAE2_9CRYT</name>
<dbReference type="Pfam" id="PF01239">
    <property type="entry name" value="PPTA"/>
    <property type="match status" value="4"/>
</dbReference>
<dbReference type="Gene3D" id="1.25.40.120">
    <property type="entry name" value="Protein prenylyltransferase"/>
    <property type="match status" value="1"/>
</dbReference>
<dbReference type="SUPFAM" id="SSF48439">
    <property type="entry name" value="Protein prenylyltransferase"/>
    <property type="match status" value="1"/>
</dbReference>
<keyword evidence="6" id="KW-1185">Reference proteome</keyword>
<keyword evidence="2" id="KW-0637">Prenyltransferase</keyword>
<gene>
    <name evidence="5" type="ORF">OJ252_946</name>
</gene>
<dbReference type="PROSITE" id="PS51147">
    <property type="entry name" value="PFTA"/>
    <property type="match status" value="2"/>
</dbReference>